<feature type="region of interest" description="Disordered" evidence="1">
    <location>
        <begin position="1"/>
        <end position="23"/>
    </location>
</feature>
<protein>
    <recommendedName>
        <fullName evidence="2">FBD domain-containing protein</fullName>
    </recommendedName>
</protein>
<feature type="domain" description="FBD" evidence="2">
    <location>
        <begin position="325"/>
        <end position="399"/>
    </location>
</feature>
<evidence type="ECO:0000313" key="3">
    <source>
        <dbReference type="EnsemblPlants" id="QL05p074600:mrna"/>
    </source>
</evidence>
<dbReference type="Gramene" id="QL05p074600:mrna">
    <property type="protein sequence ID" value="QL05p074600:mrna"/>
    <property type="gene ID" value="QL05p074600"/>
</dbReference>
<evidence type="ECO:0000313" key="4">
    <source>
        <dbReference type="Proteomes" id="UP000594261"/>
    </source>
</evidence>
<dbReference type="Proteomes" id="UP000594261">
    <property type="component" value="Chromosome 5"/>
</dbReference>
<sequence length="399" mass="45615">MDQGSPINDSKTQELSKEHSMNKGRNKLCNLPDIVLQHILSFLGTKYSVRTSVLSKRWLYLWVSMPNLNFIQGPSEMNDWNRKLFMNLVERALVLRKSSNIQKFSLSCDVFCDACSINSWVFSAVRHKVQVLDLCLFLNEESFVLPRSLFTCESIKVLNLQMCYNLRLPSSIFFPSLKILTLKHIVFPDDQSTQRLFSGCPVLEELTLDNCYWENINAISISAPMLKSLIEVAYHANKLIKELSNVESLVLTPQTFEALDYKEEFIAHLPKFHNLTHLEFYMGFVDMASGALMKVFQNSLCLASLELNGGIELTKEDWKLDHVPPCFLTQLKTIKIGDFLGTEEEVLVVRTLLQNTAVLERMVISWSKEFSGQDQKQKAVNDHLLTLPKVSLNCVISFS</sequence>
<dbReference type="InterPro" id="IPR006566">
    <property type="entry name" value="FBD"/>
</dbReference>
<evidence type="ECO:0000256" key="1">
    <source>
        <dbReference type="SAM" id="MobiDB-lite"/>
    </source>
</evidence>
<dbReference type="InterPro" id="IPR050232">
    <property type="entry name" value="FBL13/AtMIF1-like"/>
</dbReference>
<dbReference type="InterPro" id="IPR036047">
    <property type="entry name" value="F-box-like_dom_sf"/>
</dbReference>
<feature type="compositionally biased region" description="Basic and acidic residues" evidence="1">
    <location>
        <begin position="11"/>
        <end position="21"/>
    </location>
</feature>
<dbReference type="OMA" id="YWENINA"/>
<accession>A0A7N2LTI5</accession>
<dbReference type="Pfam" id="PF24758">
    <property type="entry name" value="LRR_At5g56370"/>
    <property type="match status" value="1"/>
</dbReference>
<dbReference type="InterPro" id="IPR032675">
    <property type="entry name" value="LRR_dom_sf"/>
</dbReference>
<feature type="compositionally biased region" description="Polar residues" evidence="1">
    <location>
        <begin position="1"/>
        <end position="10"/>
    </location>
</feature>
<dbReference type="InParanoid" id="A0A7N2LTI5"/>
<evidence type="ECO:0000259" key="2">
    <source>
        <dbReference type="SMART" id="SM00579"/>
    </source>
</evidence>
<dbReference type="CDD" id="cd22160">
    <property type="entry name" value="F-box_AtFBL13-like"/>
    <property type="match status" value="1"/>
</dbReference>
<dbReference type="InterPro" id="IPR001810">
    <property type="entry name" value="F-box_dom"/>
</dbReference>
<dbReference type="PANTHER" id="PTHR31900:SF30">
    <property type="entry name" value="SUPERFAMILY PROTEIN, PUTATIVE-RELATED"/>
    <property type="match status" value="1"/>
</dbReference>
<dbReference type="Pfam" id="PF08387">
    <property type="entry name" value="FBD"/>
    <property type="match status" value="1"/>
</dbReference>
<dbReference type="Gene3D" id="3.80.10.10">
    <property type="entry name" value="Ribonuclease Inhibitor"/>
    <property type="match status" value="1"/>
</dbReference>
<dbReference type="SUPFAM" id="SSF52047">
    <property type="entry name" value="RNI-like"/>
    <property type="match status" value="1"/>
</dbReference>
<dbReference type="Pfam" id="PF00646">
    <property type="entry name" value="F-box"/>
    <property type="match status" value="1"/>
</dbReference>
<dbReference type="AlphaFoldDB" id="A0A7N2LTI5"/>
<organism evidence="3 4">
    <name type="scientific">Quercus lobata</name>
    <name type="common">Valley oak</name>
    <dbReference type="NCBI Taxonomy" id="97700"/>
    <lineage>
        <taxon>Eukaryota</taxon>
        <taxon>Viridiplantae</taxon>
        <taxon>Streptophyta</taxon>
        <taxon>Embryophyta</taxon>
        <taxon>Tracheophyta</taxon>
        <taxon>Spermatophyta</taxon>
        <taxon>Magnoliopsida</taxon>
        <taxon>eudicotyledons</taxon>
        <taxon>Gunneridae</taxon>
        <taxon>Pentapetalae</taxon>
        <taxon>rosids</taxon>
        <taxon>fabids</taxon>
        <taxon>Fagales</taxon>
        <taxon>Fagaceae</taxon>
        <taxon>Quercus</taxon>
    </lineage>
</organism>
<dbReference type="SMART" id="SM00579">
    <property type="entry name" value="FBD"/>
    <property type="match status" value="1"/>
</dbReference>
<dbReference type="EMBL" id="LRBV02000005">
    <property type="status" value="NOT_ANNOTATED_CDS"/>
    <property type="molecule type" value="Genomic_DNA"/>
</dbReference>
<proteinExistence type="predicted"/>
<dbReference type="InterPro" id="IPR053781">
    <property type="entry name" value="F-box_AtFBL13-like"/>
</dbReference>
<dbReference type="InterPro" id="IPR055411">
    <property type="entry name" value="LRR_FXL15/At3g58940/PEG3-like"/>
</dbReference>
<keyword evidence="4" id="KW-1185">Reference proteome</keyword>
<dbReference type="PANTHER" id="PTHR31900">
    <property type="entry name" value="F-BOX/RNI SUPERFAMILY PROTEIN-RELATED"/>
    <property type="match status" value="1"/>
</dbReference>
<dbReference type="SUPFAM" id="SSF81383">
    <property type="entry name" value="F-box domain"/>
    <property type="match status" value="1"/>
</dbReference>
<dbReference type="FunCoup" id="A0A7N2LTI5">
    <property type="interactions" value="1358"/>
</dbReference>
<reference evidence="3 4" key="1">
    <citation type="journal article" date="2016" name="G3 (Bethesda)">
        <title>First Draft Assembly and Annotation of the Genome of a California Endemic Oak Quercus lobata Nee (Fagaceae).</title>
        <authorList>
            <person name="Sork V.L."/>
            <person name="Fitz-Gibbon S.T."/>
            <person name="Puiu D."/>
            <person name="Crepeau M."/>
            <person name="Gugger P.F."/>
            <person name="Sherman R."/>
            <person name="Stevens K."/>
            <person name="Langley C.H."/>
            <person name="Pellegrini M."/>
            <person name="Salzberg S.L."/>
        </authorList>
    </citation>
    <scope>NUCLEOTIDE SEQUENCE [LARGE SCALE GENOMIC DNA]</scope>
    <source>
        <strain evidence="3 4">cv. SW786</strain>
    </source>
</reference>
<name>A0A7N2LTI5_QUELO</name>
<reference evidence="3" key="2">
    <citation type="submission" date="2021-01" db="UniProtKB">
        <authorList>
            <consortium name="EnsemblPlants"/>
        </authorList>
    </citation>
    <scope>IDENTIFICATION</scope>
</reference>
<dbReference type="EnsemblPlants" id="QL05p074600:mrna">
    <property type="protein sequence ID" value="QL05p074600:mrna"/>
    <property type="gene ID" value="QL05p074600"/>
</dbReference>